<organism evidence="2 3">
    <name type="scientific">Iphiclides podalirius</name>
    <name type="common">scarce swallowtail</name>
    <dbReference type="NCBI Taxonomy" id="110791"/>
    <lineage>
        <taxon>Eukaryota</taxon>
        <taxon>Metazoa</taxon>
        <taxon>Ecdysozoa</taxon>
        <taxon>Arthropoda</taxon>
        <taxon>Hexapoda</taxon>
        <taxon>Insecta</taxon>
        <taxon>Pterygota</taxon>
        <taxon>Neoptera</taxon>
        <taxon>Endopterygota</taxon>
        <taxon>Lepidoptera</taxon>
        <taxon>Glossata</taxon>
        <taxon>Ditrysia</taxon>
        <taxon>Papilionoidea</taxon>
        <taxon>Papilionidae</taxon>
        <taxon>Papilioninae</taxon>
        <taxon>Iphiclides</taxon>
    </lineage>
</organism>
<dbReference type="Proteomes" id="UP000837857">
    <property type="component" value="Chromosome 13"/>
</dbReference>
<feature type="compositionally biased region" description="Basic and acidic residues" evidence="1">
    <location>
        <begin position="97"/>
        <end position="130"/>
    </location>
</feature>
<accession>A0ABN8HYC0</accession>
<name>A0ABN8HYC0_9NEOP</name>
<protein>
    <submittedName>
        <fullName evidence="2">Uncharacterized protein</fullName>
    </submittedName>
</protein>
<evidence type="ECO:0000313" key="2">
    <source>
        <dbReference type="EMBL" id="CAH2041223.1"/>
    </source>
</evidence>
<feature type="compositionally biased region" description="Polar residues" evidence="1">
    <location>
        <begin position="83"/>
        <end position="96"/>
    </location>
</feature>
<keyword evidence="3" id="KW-1185">Reference proteome</keyword>
<evidence type="ECO:0000256" key="1">
    <source>
        <dbReference type="SAM" id="MobiDB-lite"/>
    </source>
</evidence>
<dbReference type="EMBL" id="OW152825">
    <property type="protein sequence ID" value="CAH2041223.1"/>
    <property type="molecule type" value="Genomic_DNA"/>
</dbReference>
<sequence>MLVIPHRCPPLGQGECAAQFAEIDGTGEMDNGVVPDTTTWKINATFSLPNDDSEEEDDSNKLVAEALNDNDKKCNDNEKDTKPNSFTFPSDLTNETGFKKEKTVGDKENGITADPKKEEKDKSPHKEFKPSPHLSSYYDTLDDSPLRSFMSFSSPEKKPTLTFFEHPQDEYKQTNRPPEDFIAFPYKYEKDAHSNAGWSSYGLQSRPTDEAPVRIPAGGLYRHPSFLKEITNSYGEDEDVSPDTHDANNLKDISLKKRSNPWKSLLHLVTALLPVGLIVSALTPSIITVQNTGTEQHYKRLSRSSDMPTIPSVSEQCKRRLLCEIQSDSNYESNVNPYRRPKHCYKIRCEDPQAVSRVLNWLLTYYRSGDSRGRGYT</sequence>
<reference evidence="2" key="1">
    <citation type="submission" date="2022-03" db="EMBL/GenBank/DDBJ databases">
        <authorList>
            <person name="Martin H S."/>
        </authorList>
    </citation>
    <scope>NUCLEOTIDE SEQUENCE</scope>
</reference>
<gene>
    <name evidence="2" type="ORF">IPOD504_LOCUS3002</name>
</gene>
<feature type="compositionally biased region" description="Basic and acidic residues" evidence="1">
    <location>
        <begin position="69"/>
        <end position="82"/>
    </location>
</feature>
<evidence type="ECO:0000313" key="3">
    <source>
        <dbReference type="Proteomes" id="UP000837857"/>
    </source>
</evidence>
<feature type="region of interest" description="Disordered" evidence="1">
    <location>
        <begin position="67"/>
        <end position="139"/>
    </location>
</feature>
<proteinExistence type="predicted"/>
<feature type="non-terminal residue" evidence="2">
    <location>
        <position position="1"/>
    </location>
</feature>